<evidence type="ECO:0008006" key="3">
    <source>
        <dbReference type="Google" id="ProtNLM"/>
    </source>
</evidence>
<dbReference type="RefSeq" id="WP_147848150.1">
    <property type="nucleotide sequence ID" value="NZ_DATAJT010000115.1"/>
</dbReference>
<organism evidence="1 2">
    <name type="scientific">Vineibacter terrae</name>
    <dbReference type="NCBI Taxonomy" id="2586908"/>
    <lineage>
        <taxon>Bacteria</taxon>
        <taxon>Pseudomonadati</taxon>
        <taxon>Pseudomonadota</taxon>
        <taxon>Alphaproteobacteria</taxon>
        <taxon>Hyphomicrobiales</taxon>
        <taxon>Vineibacter</taxon>
    </lineage>
</organism>
<dbReference type="OrthoDB" id="8481204at2"/>
<proteinExistence type="predicted"/>
<accession>A0A5C8PL77</accession>
<name>A0A5C8PL77_9HYPH</name>
<gene>
    <name evidence="1" type="ORF">FHP25_17055</name>
</gene>
<sequence length="197" mass="21256">MGTPITGPQSPIRQRFMMICKALLPPPGTLTNGQKPAGASGTGCGEFPGRVFKRVPVIPNGHWGAFKMMVAGAGLCYLTTPMTQWEQFAQAVDKKYGSKTWVPFAGNRPLPGDIYTLTKFDKSTEFQHVGVIVNADGNDWTTADGGQGNGWQSGFVKRSFHSDGQIDGEFGNKARLKGWVNLDALYAVANSAFPKTL</sequence>
<keyword evidence="2" id="KW-1185">Reference proteome</keyword>
<comment type="caution">
    <text evidence="1">The sequence shown here is derived from an EMBL/GenBank/DDBJ whole genome shotgun (WGS) entry which is preliminary data.</text>
</comment>
<evidence type="ECO:0000313" key="1">
    <source>
        <dbReference type="EMBL" id="TXL74470.1"/>
    </source>
</evidence>
<dbReference type="EMBL" id="VDUZ01000018">
    <property type="protein sequence ID" value="TXL74470.1"/>
    <property type="molecule type" value="Genomic_DNA"/>
</dbReference>
<dbReference type="Proteomes" id="UP000321638">
    <property type="component" value="Unassembled WGS sequence"/>
</dbReference>
<evidence type="ECO:0000313" key="2">
    <source>
        <dbReference type="Proteomes" id="UP000321638"/>
    </source>
</evidence>
<reference evidence="1 2" key="1">
    <citation type="submission" date="2019-06" db="EMBL/GenBank/DDBJ databases">
        <title>New taxonomy in bacterial strain CC-CFT640, isolated from vineyard.</title>
        <authorList>
            <person name="Lin S.-Y."/>
            <person name="Tsai C.-F."/>
            <person name="Young C.-C."/>
        </authorList>
    </citation>
    <scope>NUCLEOTIDE SEQUENCE [LARGE SCALE GENOMIC DNA]</scope>
    <source>
        <strain evidence="1 2">CC-CFT640</strain>
    </source>
</reference>
<dbReference type="AlphaFoldDB" id="A0A5C8PL77"/>
<protein>
    <recommendedName>
        <fullName evidence="3">CHAP domain-containing protein</fullName>
    </recommendedName>
</protein>